<proteinExistence type="predicted"/>
<dbReference type="RefSeq" id="WP_345464892.1">
    <property type="nucleotide sequence ID" value="NZ_BAABHF010000019.1"/>
</dbReference>
<dbReference type="Proteomes" id="UP001500503">
    <property type="component" value="Unassembled WGS sequence"/>
</dbReference>
<accession>A0ABP8Q2D8</accession>
<comment type="caution">
    <text evidence="1">The sequence shown here is derived from an EMBL/GenBank/DDBJ whole genome shotgun (WGS) entry which is preliminary data.</text>
</comment>
<reference evidence="2" key="1">
    <citation type="journal article" date="2019" name="Int. J. Syst. Evol. Microbiol.">
        <title>The Global Catalogue of Microorganisms (GCM) 10K type strain sequencing project: providing services to taxonomists for standard genome sequencing and annotation.</title>
        <authorList>
            <consortium name="The Broad Institute Genomics Platform"/>
            <consortium name="The Broad Institute Genome Sequencing Center for Infectious Disease"/>
            <person name="Wu L."/>
            <person name="Ma J."/>
        </authorList>
    </citation>
    <scope>NUCLEOTIDE SEQUENCE [LARGE SCALE GENOMIC DNA]</scope>
    <source>
        <strain evidence="2">JCM 17933</strain>
    </source>
</reference>
<gene>
    <name evidence="1" type="ORF">GCM10023191_035770</name>
</gene>
<dbReference type="Gene3D" id="3.10.450.50">
    <property type="match status" value="1"/>
</dbReference>
<keyword evidence="2" id="KW-1185">Reference proteome</keyword>
<evidence type="ECO:0000313" key="1">
    <source>
        <dbReference type="EMBL" id="GAA4495280.1"/>
    </source>
</evidence>
<dbReference type="SUPFAM" id="SSF54427">
    <property type="entry name" value="NTF2-like"/>
    <property type="match status" value="1"/>
</dbReference>
<dbReference type="EMBL" id="BAABHF010000019">
    <property type="protein sequence ID" value="GAA4495280.1"/>
    <property type="molecule type" value="Genomic_DNA"/>
</dbReference>
<evidence type="ECO:0000313" key="2">
    <source>
        <dbReference type="Proteomes" id="UP001500503"/>
    </source>
</evidence>
<dbReference type="InterPro" id="IPR032710">
    <property type="entry name" value="NTF2-like_dom_sf"/>
</dbReference>
<organism evidence="1 2">
    <name type="scientific">Actinoallomurus oryzae</name>
    <dbReference type="NCBI Taxonomy" id="502180"/>
    <lineage>
        <taxon>Bacteria</taxon>
        <taxon>Bacillati</taxon>
        <taxon>Actinomycetota</taxon>
        <taxon>Actinomycetes</taxon>
        <taxon>Streptosporangiales</taxon>
        <taxon>Thermomonosporaceae</taxon>
        <taxon>Actinoallomurus</taxon>
    </lineage>
</organism>
<sequence length="181" mass="19133">MHELTVTDEAAAVDLYAGNAVHEIPFAPAGAPARVEGREALRRLMDAQGRSPVKYQSFENVQVWETTDPEVIIGAVALLLAVRLLPRDPDREVDDRIDVTGPALLPPGLAALVYGLSQAGNDDPRLIAGTAAGLALLAAFTSRAIRMAGGNTRPSRLLPGACVAQPEDGDRGKRDGTVFVM</sequence>
<protein>
    <submittedName>
        <fullName evidence="1">Uncharacterized protein</fullName>
    </submittedName>
</protein>
<name>A0ABP8Q2D8_9ACTN</name>